<gene>
    <name evidence="7" type="primary">pcm</name>
    <name evidence="8" type="ORF">CKA81_06415</name>
</gene>
<dbReference type="PANTHER" id="PTHR11579">
    <property type="entry name" value="PROTEIN-L-ISOASPARTATE O-METHYLTRANSFERASE"/>
    <property type="match status" value="1"/>
</dbReference>
<keyword evidence="5 7" id="KW-0808">Transferase</keyword>
<evidence type="ECO:0000256" key="5">
    <source>
        <dbReference type="ARBA" id="ARBA00022679"/>
    </source>
</evidence>
<feature type="active site" evidence="7">
    <location>
        <position position="118"/>
    </location>
</feature>
<evidence type="ECO:0000256" key="2">
    <source>
        <dbReference type="ARBA" id="ARBA00005369"/>
    </source>
</evidence>
<keyword evidence="4 7" id="KW-0489">Methyltransferase</keyword>
<evidence type="ECO:0000256" key="7">
    <source>
        <dbReference type="HAMAP-Rule" id="MF_00090"/>
    </source>
</evidence>
<dbReference type="GO" id="GO:0030091">
    <property type="term" value="P:protein repair"/>
    <property type="evidence" value="ECO:0007669"/>
    <property type="project" value="UniProtKB-UniRule"/>
</dbReference>
<dbReference type="CDD" id="cd02440">
    <property type="entry name" value="AdoMet_MTases"/>
    <property type="match status" value="1"/>
</dbReference>
<dbReference type="EC" id="2.1.1.77" evidence="7"/>
<dbReference type="EMBL" id="CP022987">
    <property type="protein sequence ID" value="QAA93511.1"/>
    <property type="molecule type" value="Genomic_DNA"/>
</dbReference>
<dbReference type="GO" id="GO:0004719">
    <property type="term" value="F:protein-L-isoaspartate (D-aspartate) O-methyltransferase activity"/>
    <property type="evidence" value="ECO:0007669"/>
    <property type="project" value="UniProtKB-UniRule"/>
</dbReference>
<proteinExistence type="inferred from homology"/>
<reference evidence="8 9" key="1">
    <citation type="submission" date="2017-08" db="EMBL/GenBank/DDBJ databases">
        <authorList>
            <person name="Park S.-J."/>
            <person name="Kim H."/>
        </authorList>
    </citation>
    <scope>NUCLEOTIDE SEQUENCE [LARGE SCALE GENOMIC DNA]</scope>
    <source>
        <strain evidence="9">ye3</strain>
    </source>
</reference>
<dbReference type="Pfam" id="PF01135">
    <property type="entry name" value="PCMT"/>
    <property type="match status" value="1"/>
</dbReference>
<comment type="function">
    <text evidence="7">Catalyzes the methyl esterification of L-isoaspartyl residues in peptides and proteins that result from spontaneous decomposition of normal L-aspartyl and L-asparaginyl residues. It plays a role in the repair and/or degradation of damaged proteins.</text>
</comment>
<dbReference type="PANTHER" id="PTHR11579:SF0">
    <property type="entry name" value="PROTEIN-L-ISOASPARTATE(D-ASPARTATE) O-METHYLTRANSFERASE"/>
    <property type="match status" value="1"/>
</dbReference>
<dbReference type="Gene3D" id="3.40.50.150">
    <property type="entry name" value="Vaccinia Virus protein VP39"/>
    <property type="match status" value="1"/>
</dbReference>
<dbReference type="RefSeq" id="WP_128354555.1">
    <property type="nucleotide sequence ID" value="NZ_CP022987.1"/>
</dbReference>
<evidence type="ECO:0000256" key="1">
    <source>
        <dbReference type="ARBA" id="ARBA00004496"/>
    </source>
</evidence>
<name>A0A410GB46_9BURK</name>
<keyword evidence="3 7" id="KW-0963">Cytoplasm</keyword>
<evidence type="ECO:0000256" key="4">
    <source>
        <dbReference type="ARBA" id="ARBA00022603"/>
    </source>
</evidence>
<evidence type="ECO:0000313" key="9">
    <source>
        <dbReference type="Proteomes" id="UP000283474"/>
    </source>
</evidence>
<dbReference type="KEGG" id="pus:CKA81_06415"/>
<protein>
    <recommendedName>
        <fullName evidence="7">Protein-L-isoaspartate O-methyltransferase</fullName>
        <ecNumber evidence="7">2.1.1.77</ecNumber>
    </recommendedName>
    <alternativeName>
        <fullName evidence="7">L-isoaspartyl protein carboxyl methyltransferase</fullName>
    </alternativeName>
    <alternativeName>
        <fullName evidence="7">Protein L-isoaspartyl methyltransferase</fullName>
    </alternativeName>
    <alternativeName>
        <fullName evidence="7">Protein-beta-aspartate methyltransferase</fullName>
        <shortName evidence="7">PIMT</shortName>
    </alternativeName>
</protein>
<dbReference type="Proteomes" id="UP000283474">
    <property type="component" value="Chromosome"/>
</dbReference>
<dbReference type="InterPro" id="IPR029063">
    <property type="entry name" value="SAM-dependent_MTases_sf"/>
</dbReference>
<evidence type="ECO:0000256" key="3">
    <source>
        <dbReference type="ARBA" id="ARBA00022490"/>
    </source>
</evidence>
<keyword evidence="6 7" id="KW-0949">S-adenosyl-L-methionine</keyword>
<dbReference type="FunFam" id="3.40.50.150:FF:000010">
    <property type="entry name" value="Protein-L-isoaspartate O-methyltransferase"/>
    <property type="match status" value="1"/>
</dbReference>
<comment type="subcellular location">
    <subcellularLocation>
        <location evidence="1 7">Cytoplasm</location>
    </subcellularLocation>
</comment>
<comment type="catalytic activity">
    <reaction evidence="7">
        <text>[protein]-L-isoaspartate + S-adenosyl-L-methionine = [protein]-L-isoaspartate alpha-methyl ester + S-adenosyl-L-homocysteine</text>
        <dbReference type="Rhea" id="RHEA:12705"/>
        <dbReference type="Rhea" id="RHEA-COMP:12143"/>
        <dbReference type="Rhea" id="RHEA-COMP:12144"/>
        <dbReference type="ChEBI" id="CHEBI:57856"/>
        <dbReference type="ChEBI" id="CHEBI:59789"/>
        <dbReference type="ChEBI" id="CHEBI:90596"/>
        <dbReference type="ChEBI" id="CHEBI:90598"/>
        <dbReference type="EC" id="2.1.1.77"/>
    </reaction>
</comment>
<dbReference type="OrthoDB" id="9810066at2"/>
<keyword evidence="9" id="KW-1185">Reference proteome</keyword>
<dbReference type="HAMAP" id="MF_00090">
    <property type="entry name" value="PIMT"/>
    <property type="match status" value="1"/>
</dbReference>
<dbReference type="AlphaFoldDB" id="A0A410GB46"/>
<evidence type="ECO:0000313" key="8">
    <source>
        <dbReference type="EMBL" id="QAA93511.1"/>
    </source>
</evidence>
<dbReference type="InterPro" id="IPR000682">
    <property type="entry name" value="PCMT"/>
</dbReference>
<organism evidence="8 9">
    <name type="scientific">Pollutimonas thiosulfatoxidans</name>
    <dbReference type="NCBI Taxonomy" id="2028345"/>
    <lineage>
        <taxon>Bacteria</taxon>
        <taxon>Pseudomonadati</taxon>
        <taxon>Pseudomonadota</taxon>
        <taxon>Betaproteobacteria</taxon>
        <taxon>Burkholderiales</taxon>
        <taxon>Alcaligenaceae</taxon>
        <taxon>Pollutimonas</taxon>
    </lineage>
</organism>
<evidence type="ECO:0000256" key="6">
    <source>
        <dbReference type="ARBA" id="ARBA00022691"/>
    </source>
</evidence>
<dbReference type="SUPFAM" id="SSF53335">
    <property type="entry name" value="S-adenosyl-L-methionine-dependent methyltransferases"/>
    <property type="match status" value="1"/>
</dbReference>
<comment type="similarity">
    <text evidence="2 7">Belongs to the methyltransferase superfamily. L-isoaspartyl/D-aspartyl protein methyltransferase family.</text>
</comment>
<dbReference type="NCBIfam" id="NF001453">
    <property type="entry name" value="PRK00312.1"/>
    <property type="match status" value="1"/>
</dbReference>
<dbReference type="GO" id="GO:0032259">
    <property type="term" value="P:methylation"/>
    <property type="evidence" value="ECO:0007669"/>
    <property type="project" value="UniProtKB-KW"/>
</dbReference>
<sequence length="270" mass="29029">MRKPVAPFPFATGTTNRFGRSSLGGGVSAANSNTRIVAPLRPVVAPVAAGASTMVNLGLNSERSRGMMIQRLRNQGIQDERVLDAMMAVPRHVFVDEGLASRAYEDAALPIGHNQTISQPWVVARMISAVCENRVPVKVLEVGAGCGYQAAVLAQFIKEVHAIERIRGLYDLARGHLRELKLNGRVRLSFGDGTAGLPGVEPFDAIIIAAAGIKIPQALLEQLTIGGRLIAPEGTTAQRLILIERTSAATWHREELESVRFVPLRSGTQS</sequence>
<accession>A0A410GB46</accession>
<dbReference type="NCBIfam" id="TIGR00080">
    <property type="entry name" value="pimt"/>
    <property type="match status" value="1"/>
</dbReference>
<dbReference type="GO" id="GO:0005737">
    <property type="term" value="C:cytoplasm"/>
    <property type="evidence" value="ECO:0007669"/>
    <property type="project" value="UniProtKB-SubCell"/>
</dbReference>